<dbReference type="InterPro" id="IPR050856">
    <property type="entry name" value="Biotin_carboxylase_complex"/>
</dbReference>
<evidence type="ECO:0000259" key="22">
    <source>
        <dbReference type="PROSITE" id="PS50979"/>
    </source>
</evidence>
<dbReference type="SUPFAM" id="SSF52440">
    <property type="entry name" value="PreATP-grasp domain"/>
    <property type="match status" value="1"/>
</dbReference>
<dbReference type="FunFam" id="3.40.50.20:FF:000010">
    <property type="entry name" value="Propionyl-CoA carboxylase subunit alpha"/>
    <property type="match status" value="1"/>
</dbReference>
<dbReference type="PROSITE" id="PS50979">
    <property type="entry name" value="BC"/>
    <property type="match status" value="1"/>
</dbReference>
<keyword evidence="8 18" id="KW-0547">Nucleotide-binding</keyword>
<evidence type="ECO:0000256" key="13">
    <source>
        <dbReference type="ARBA" id="ARBA00023160"/>
    </source>
</evidence>
<dbReference type="FunFam" id="2.40.50.100:FF:000003">
    <property type="entry name" value="Acetyl-CoA carboxylase biotin carboxyl carrier protein"/>
    <property type="match status" value="1"/>
</dbReference>
<keyword evidence="12" id="KW-0443">Lipid metabolism</keyword>
<reference evidence="23 24" key="1">
    <citation type="submission" date="2018-02" db="EMBL/GenBank/DDBJ databases">
        <title>Corynebacterium alimpuense sp. nov., a marine obligate actinomycete isolated from sediments of Valparaiso bay, Chile.</title>
        <authorList>
            <person name="Claverias F."/>
            <person name="Gonzales-Siles L."/>
            <person name="Salva-Serra F."/>
            <person name="Inganaes E."/>
            <person name="Molin K."/>
            <person name="Cumsille A."/>
            <person name="Undabarrena A."/>
            <person name="Couve E."/>
            <person name="Moore E.R.B."/>
            <person name="Gomila M."/>
            <person name="Camara B."/>
        </authorList>
    </citation>
    <scope>NUCLEOTIDE SEQUENCE [LARGE SCALE GENOMIC DNA]</scope>
    <source>
        <strain evidence="23 24">CCUG 69366</strain>
    </source>
</reference>
<dbReference type="InterPro" id="IPR005482">
    <property type="entry name" value="Biotin_COase_C"/>
</dbReference>
<name>A0A3M8K6K1_9CORY</name>
<evidence type="ECO:0000256" key="8">
    <source>
        <dbReference type="ARBA" id="ARBA00022741"/>
    </source>
</evidence>
<keyword evidence="6" id="KW-0436">Ligase</keyword>
<sequence length="590" mass="62894">MAVETKKITKVLVANRGEIAVRVIRAAKDAGIASVAVYAEPDADALFVGLADEAFALGGQNSAESYLVIDKVIDAAIKAGADAIHPGYGFLSENADFAQAVIDANLIWIGPSPSSIADLGDKVTARHIAERANAPMAPGTKDPVANAEEVEAFAREHGLPIAIKAAFGGGGRGMKVAYSMDEVSDLFESATREAVSAFGRGECFVERYLDRARHVEAQVLADQHGNVVVMGTRDCSLQRRFQKLVEEAPAPFLTESQRTEIHESAKAICREAGYYGAGTVEYLVGADGLISFLEVNTRLQVEHPVTEETTGVDLVREQFRIAEGQKLRFTEDPTPRGHAFEFRINGEDPGNNFMPTPGVITAYAQPDGPGVRVDSGVRNGSVIGGQFDSMLAKLIVTGETRDEALSRARRALAEFTVEGMPTVLPFHRHIVANDAFIGDGESFEVYTKWIEDSWDNPLEAFVDPADVDEEDAIPAHRVVVEVDGRRVEISLPGDFALGGGSASKKKPKKRRTSGGAGGASGDAIAAPMQGTVIKVDVEEGTEVTEGDIVLILEAMKMENPVKAHKSGTVTGLTVEAGAGVTKGQVLLEIK</sequence>
<organism evidence="23 24">
    <name type="scientific">Corynebacterium alimapuense</name>
    <dbReference type="NCBI Taxonomy" id="1576874"/>
    <lineage>
        <taxon>Bacteria</taxon>
        <taxon>Bacillati</taxon>
        <taxon>Actinomycetota</taxon>
        <taxon>Actinomycetes</taxon>
        <taxon>Mycobacteriales</taxon>
        <taxon>Corynebacteriaceae</taxon>
        <taxon>Corynebacterium</taxon>
    </lineage>
</organism>
<evidence type="ECO:0000259" key="21">
    <source>
        <dbReference type="PROSITE" id="PS50975"/>
    </source>
</evidence>
<dbReference type="CDD" id="cd06850">
    <property type="entry name" value="biotinyl_domain"/>
    <property type="match status" value="1"/>
</dbReference>
<gene>
    <name evidence="23" type="ORF">C5L39_05625</name>
</gene>
<dbReference type="FunFam" id="3.30.1490.20:FF:000003">
    <property type="entry name" value="acetyl-CoA carboxylase isoform X1"/>
    <property type="match status" value="1"/>
</dbReference>
<keyword evidence="14" id="KW-0464">Manganese</keyword>
<dbReference type="InterPro" id="IPR013815">
    <property type="entry name" value="ATP_grasp_subdomain_1"/>
</dbReference>
<evidence type="ECO:0000256" key="6">
    <source>
        <dbReference type="ARBA" id="ARBA00022598"/>
    </source>
</evidence>
<evidence type="ECO:0000256" key="4">
    <source>
        <dbReference type="ARBA" id="ARBA00013263"/>
    </source>
</evidence>
<dbReference type="Gene3D" id="3.30.1490.20">
    <property type="entry name" value="ATP-grasp fold, A domain"/>
    <property type="match status" value="1"/>
</dbReference>
<keyword evidence="10 18" id="KW-0067">ATP-binding</keyword>
<feature type="domain" description="ATP-grasp" evidence="21">
    <location>
        <begin position="126"/>
        <end position="323"/>
    </location>
</feature>
<dbReference type="OrthoDB" id="9760256at2"/>
<feature type="domain" description="Biotin carboxylation" evidence="22">
    <location>
        <begin position="7"/>
        <end position="451"/>
    </location>
</feature>
<dbReference type="InterPro" id="IPR011761">
    <property type="entry name" value="ATP-grasp"/>
</dbReference>
<dbReference type="SMART" id="SM00878">
    <property type="entry name" value="Biotin_carb_C"/>
    <property type="match status" value="1"/>
</dbReference>
<feature type="domain" description="Lipoyl-binding" evidence="20">
    <location>
        <begin position="514"/>
        <end position="590"/>
    </location>
</feature>
<dbReference type="InterPro" id="IPR011764">
    <property type="entry name" value="Biotin_carboxylation_dom"/>
</dbReference>
<dbReference type="Proteomes" id="UP000266975">
    <property type="component" value="Unassembled WGS sequence"/>
</dbReference>
<dbReference type="InterPro" id="IPR011054">
    <property type="entry name" value="Rudment_hybrid_motif"/>
</dbReference>
<dbReference type="SUPFAM" id="SSF51230">
    <property type="entry name" value="Single hybrid motif"/>
    <property type="match status" value="1"/>
</dbReference>
<evidence type="ECO:0000256" key="5">
    <source>
        <dbReference type="ARBA" id="ARBA00022516"/>
    </source>
</evidence>
<evidence type="ECO:0000256" key="17">
    <source>
        <dbReference type="ARBA" id="ARBA00069499"/>
    </source>
</evidence>
<dbReference type="GO" id="GO:0006633">
    <property type="term" value="P:fatty acid biosynthetic process"/>
    <property type="evidence" value="ECO:0007669"/>
    <property type="project" value="UniProtKB-KW"/>
</dbReference>
<feature type="region of interest" description="Disordered" evidence="19">
    <location>
        <begin position="498"/>
        <end position="523"/>
    </location>
</feature>
<keyword evidence="24" id="KW-1185">Reference proteome</keyword>
<evidence type="ECO:0000256" key="19">
    <source>
        <dbReference type="SAM" id="MobiDB-lite"/>
    </source>
</evidence>
<keyword evidence="7" id="KW-0479">Metal-binding</keyword>
<accession>A0A3M8K6K1</accession>
<dbReference type="InterPro" id="IPR000089">
    <property type="entry name" value="Biotin_lipoyl"/>
</dbReference>
<keyword evidence="13" id="KW-0275">Fatty acid biosynthesis</keyword>
<dbReference type="InterPro" id="IPR005481">
    <property type="entry name" value="BC-like_N"/>
</dbReference>
<dbReference type="FunFam" id="3.30.470.20:FF:000053">
    <property type="entry name" value="Acetyl-/propionyl-coenzyme A carboxylase alpha chain"/>
    <property type="match status" value="1"/>
</dbReference>
<evidence type="ECO:0000256" key="18">
    <source>
        <dbReference type="PROSITE-ProRule" id="PRU00409"/>
    </source>
</evidence>
<evidence type="ECO:0000256" key="3">
    <source>
        <dbReference type="ARBA" id="ARBA00005194"/>
    </source>
</evidence>
<evidence type="ECO:0000256" key="9">
    <source>
        <dbReference type="ARBA" id="ARBA00022832"/>
    </source>
</evidence>
<evidence type="ECO:0000256" key="10">
    <source>
        <dbReference type="ARBA" id="ARBA00022840"/>
    </source>
</evidence>
<evidence type="ECO:0000256" key="14">
    <source>
        <dbReference type="ARBA" id="ARBA00023211"/>
    </source>
</evidence>
<dbReference type="InterPro" id="IPR016185">
    <property type="entry name" value="PreATP-grasp_dom_sf"/>
</dbReference>
<dbReference type="PROSITE" id="PS50968">
    <property type="entry name" value="BIOTINYL_LIPOYL"/>
    <property type="match status" value="1"/>
</dbReference>
<dbReference type="GO" id="GO:0004485">
    <property type="term" value="F:methylcrotonoyl-CoA carboxylase activity"/>
    <property type="evidence" value="ECO:0007669"/>
    <property type="project" value="TreeGrafter"/>
</dbReference>
<dbReference type="GO" id="GO:0046872">
    <property type="term" value="F:metal ion binding"/>
    <property type="evidence" value="ECO:0007669"/>
    <property type="project" value="UniProtKB-KW"/>
</dbReference>
<evidence type="ECO:0000259" key="20">
    <source>
        <dbReference type="PROSITE" id="PS50968"/>
    </source>
</evidence>
<keyword evidence="11" id="KW-0460">Magnesium</keyword>
<comment type="cofactor">
    <cofactor evidence="1">
        <name>biotin</name>
        <dbReference type="ChEBI" id="CHEBI:57586"/>
    </cofactor>
</comment>
<evidence type="ECO:0000256" key="1">
    <source>
        <dbReference type="ARBA" id="ARBA00001953"/>
    </source>
</evidence>
<evidence type="ECO:0000256" key="12">
    <source>
        <dbReference type="ARBA" id="ARBA00023098"/>
    </source>
</evidence>
<dbReference type="SUPFAM" id="SSF51246">
    <property type="entry name" value="Rudiment single hybrid motif"/>
    <property type="match status" value="1"/>
</dbReference>
<dbReference type="GO" id="GO:0004075">
    <property type="term" value="F:biotin carboxylase activity"/>
    <property type="evidence" value="ECO:0007669"/>
    <property type="project" value="UniProtKB-EC"/>
</dbReference>
<dbReference type="RefSeq" id="WP_123047923.1">
    <property type="nucleotide sequence ID" value="NZ_PTJO01000004.1"/>
</dbReference>
<evidence type="ECO:0000256" key="15">
    <source>
        <dbReference type="ARBA" id="ARBA00023267"/>
    </source>
</evidence>
<keyword evidence="9" id="KW-0276">Fatty acid metabolism</keyword>
<dbReference type="PROSITE" id="PS50975">
    <property type="entry name" value="ATP_GRASP"/>
    <property type="match status" value="1"/>
</dbReference>
<dbReference type="InterPro" id="IPR011053">
    <property type="entry name" value="Single_hybrid_motif"/>
</dbReference>
<evidence type="ECO:0000313" key="24">
    <source>
        <dbReference type="Proteomes" id="UP000266975"/>
    </source>
</evidence>
<dbReference type="InterPro" id="IPR001882">
    <property type="entry name" value="Biotin_BS"/>
</dbReference>
<comment type="catalytic activity">
    <reaction evidence="16">
        <text>N(6)-biotinyl-L-lysyl-[protein] + hydrogencarbonate + ATP = N(6)-carboxybiotinyl-L-lysyl-[protein] + ADP + phosphate + H(+)</text>
        <dbReference type="Rhea" id="RHEA:13501"/>
        <dbReference type="Rhea" id="RHEA-COMP:10505"/>
        <dbReference type="Rhea" id="RHEA-COMP:10506"/>
        <dbReference type="ChEBI" id="CHEBI:15378"/>
        <dbReference type="ChEBI" id="CHEBI:17544"/>
        <dbReference type="ChEBI" id="CHEBI:30616"/>
        <dbReference type="ChEBI" id="CHEBI:43474"/>
        <dbReference type="ChEBI" id="CHEBI:83144"/>
        <dbReference type="ChEBI" id="CHEBI:83145"/>
        <dbReference type="ChEBI" id="CHEBI:456216"/>
        <dbReference type="EC" id="6.3.4.14"/>
    </reaction>
    <physiologicalReaction direction="left-to-right" evidence="16">
        <dbReference type="Rhea" id="RHEA:13502"/>
    </physiologicalReaction>
</comment>
<dbReference type="PANTHER" id="PTHR18866">
    <property type="entry name" value="CARBOXYLASE:PYRUVATE/ACETYL-COA/PROPIONYL-COA CARBOXYLASE"/>
    <property type="match status" value="1"/>
</dbReference>
<dbReference type="GO" id="GO:0005524">
    <property type="term" value="F:ATP binding"/>
    <property type="evidence" value="ECO:0007669"/>
    <property type="project" value="UniProtKB-UniRule"/>
</dbReference>
<evidence type="ECO:0000256" key="7">
    <source>
        <dbReference type="ARBA" id="ARBA00022723"/>
    </source>
</evidence>
<dbReference type="Pfam" id="PF02786">
    <property type="entry name" value="CPSase_L_D2"/>
    <property type="match status" value="1"/>
</dbReference>
<proteinExistence type="predicted"/>
<dbReference type="SUPFAM" id="SSF56059">
    <property type="entry name" value="Glutathione synthetase ATP-binding domain-like"/>
    <property type="match status" value="1"/>
</dbReference>
<evidence type="ECO:0000256" key="2">
    <source>
        <dbReference type="ARBA" id="ARBA00004796"/>
    </source>
</evidence>
<dbReference type="Gene3D" id="3.40.50.20">
    <property type="match status" value="1"/>
</dbReference>
<dbReference type="Gene3D" id="2.40.50.100">
    <property type="match status" value="1"/>
</dbReference>
<feature type="compositionally biased region" description="Basic residues" evidence="19">
    <location>
        <begin position="503"/>
        <end position="512"/>
    </location>
</feature>
<dbReference type="InterPro" id="IPR005479">
    <property type="entry name" value="CPAse_ATP-bd"/>
</dbReference>
<dbReference type="AlphaFoldDB" id="A0A3M8K6K1"/>
<dbReference type="PROSITE" id="PS00867">
    <property type="entry name" value="CPSASE_2"/>
    <property type="match status" value="1"/>
</dbReference>
<comment type="caution">
    <text evidence="23">The sequence shown here is derived from an EMBL/GenBank/DDBJ whole genome shotgun (WGS) entry which is preliminary data.</text>
</comment>
<keyword evidence="15" id="KW-0092">Biotin</keyword>
<dbReference type="Gene3D" id="3.30.470.20">
    <property type="entry name" value="ATP-grasp fold, B domain"/>
    <property type="match status" value="1"/>
</dbReference>
<evidence type="ECO:0000313" key="23">
    <source>
        <dbReference type="EMBL" id="RNE48786.1"/>
    </source>
</evidence>
<dbReference type="PANTHER" id="PTHR18866:SF33">
    <property type="entry name" value="METHYLCROTONOYL-COA CARBOXYLASE SUBUNIT ALPHA, MITOCHONDRIAL-RELATED"/>
    <property type="match status" value="1"/>
</dbReference>
<evidence type="ECO:0000256" key="16">
    <source>
        <dbReference type="ARBA" id="ARBA00048501"/>
    </source>
</evidence>
<protein>
    <recommendedName>
        <fullName evidence="17">Biotin-dependent acyl-coenzyme A carboxylase alpha3 subunit</fullName>
        <ecNumber evidence="4">6.3.4.14</ecNumber>
    </recommendedName>
</protein>
<dbReference type="Pfam" id="PF00289">
    <property type="entry name" value="Biotin_carb_N"/>
    <property type="match status" value="1"/>
</dbReference>
<dbReference type="Pfam" id="PF00364">
    <property type="entry name" value="Biotin_lipoyl"/>
    <property type="match status" value="1"/>
</dbReference>
<dbReference type="EC" id="6.3.4.14" evidence="4"/>
<keyword evidence="5" id="KW-0444">Lipid biosynthesis</keyword>
<evidence type="ECO:0000256" key="11">
    <source>
        <dbReference type="ARBA" id="ARBA00022842"/>
    </source>
</evidence>
<comment type="pathway">
    <text evidence="2">Lipid metabolism; mycolic acid biosynthesis.</text>
</comment>
<comment type="pathway">
    <text evidence="3">Lipid metabolism; fatty acid biosynthesis.</text>
</comment>
<dbReference type="PROSITE" id="PS00188">
    <property type="entry name" value="BIOTIN"/>
    <property type="match status" value="1"/>
</dbReference>
<dbReference type="EMBL" id="PTJO01000004">
    <property type="protein sequence ID" value="RNE48786.1"/>
    <property type="molecule type" value="Genomic_DNA"/>
</dbReference>
<dbReference type="Pfam" id="PF02785">
    <property type="entry name" value="Biotin_carb_C"/>
    <property type="match status" value="1"/>
</dbReference>